<name>A0A382DMT5_9ZZZZ</name>
<organism evidence="2">
    <name type="scientific">marine metagenome</name>
    <dbReference type="NCBI Taxonomy" id="408172"/>
    <lineage>
        <taxon>unclassified sequences</taxon>
        <taxon>metagenomes</taxon>
        <taxon>ecological metagenomes</taxon>
    </lineage>
</organism>
<proteinExistence type="predicted"/>
<gene>
    <name evidence="2" type="ORF">METZ01_LOCUS191915</name>
</gene>
<reference evidence="2" key="1">
    <citation type="submission" date="2018-05" db="EMBL/GenBank/DDBJ databases">
        <authorList>
            <person name="Lanie J.A."/>
            <person name="Ng W.-L."/>
            <person name="Kazmierczak K.M."/>
            <person name="Andrzejewski T.M."/>
            <person name="Davidsen T.M."/>
            <person name="Wayne K.J."/>
            <person name="Tettelin H."/>
            <person name="Glass J.I."/>
            <person name="Rusch D."/>
            <person name="Podicherti R."/>
            <person name="Tsui H.-C.T."/>
            <person name="Winkler M.E."/>
        </authorList>
    </citation>
    <scope>NUCLEOTIDE SEQUENCE</scope>
</reference>
<accession>A0A382DMT5</accession>
<feature type="non-terminal residue" evidence="2">
    <location>
        <position position="1"/>
    </location>
</feature>
<evidence type="ECO:0000256" key="1">
    <source>
        <dbReference type="SAM" id="MobiDB-lite"/>
    </source>
</evidence>
<dbReference type="EMBL" id="UINC01039913">
    <property type="protein sequence ID" value="SVB39061.1"/>
    <property type="molecule type" value="Genomic_DNA"/>
</dbReference>
<dbReference type="AlphaFoldDB" id="A0A382DMT5"/>
<evidence type="ECO:0000313" key="2">
    <source>
        <dbReference type="EMBL" id="SVB39061.1"/>
    </source>
</evidence>
<feature type="region of interest" description="Disordered" evidence="1">
    <location>
        <begin position="1"/>
        <end position="24"/>
    </location>
</feature>
<protein>
    <submittedName>
        <fullName evidence="2">Uncharacterized protein</fullName>
    </submittedName>
</protein>
<sequence length="57" mass="6698">LRQESANALFGMGEEEEPQWADRMVGPIQGRQIRRRKRGTCPKQLRRQCYREPAQAL</sequence>
<feature type="non-terminal residue" evidence="2">
    <location>
        <position position="57"/>
    </location>
</feature>